<protein>
    <submittedName>
        <fullName evidence="1">Uncharacterized protein</fullName>
    </submittedName>
</protein>
<evidence type="ECO:0000313" key="1">
    <source>
        <dbReference type="EMBL" id="CAG9537208.1"/>
    </source>
</evidence>
<evidence type="ECO:0000313" key="2">
    <source>
        <dbReference type="Proteomes" id="UP000746747"/>
    </source>
</evidence>
<proteinExistence type="predicted"/>
<dbReference type="OrthoDB" id="424465at2759"/>
<comment type="caution">
    <text evidence="1">The sequence shown here is derived from an EMBL/GenBank/DDBJ whole genome shotgun (WGS) entry which is preliminary data.</text>
</comment>
<sequence>MLMTIGGRHIDGFLYDLPVPEQEHVDSLRASTYNALLKSSKKILRSFVEMMLFPDTVVVTQNFCSKMNILLILLKTLAERPVLPTLVKMFMEGSTRCLTYYRYSFPLFYAVRHYPYGVLKNVDGFINFAQASSSDSSSSKESSGLVITQQLISGKDTL</sequence>
<reference evidence="1" key="1">
    <citation type="submission" date="2021-09" db="EMBL/GenBank/DDBJ databases">
        <authorList>
            <consortium name="Pathogen Informatics"/>
        </authorList>
    </citation>
    <scope>NUCLEOTIDE SEQUENCE</scope>
</reference>
<gene>
    <name evidence="1" type="ORF">CJOHNSTONI_LOCUS7051</name>
</gene>
<accession>A0A8J2PVA4</accession>
<organism evidence="1 2">
    <name type="scientific">Cercopithifilaria johnstoni</name>
    <dbReference type="NCBI Taxonomy" id="2874296"/>
    <lineage>
        <taxon>Eukaryota</taxon>
        <taxon>Metazoa</taxon>
        <taxon>Ecdysozoa</taxon>
        <taxon>Nematoda</taxon>
        <taxon>Chromadorea</taxon>
        <taxon>Rhabditida</taxon>
        <taxon>Spirurina</taxon>
        <taxon>Spiruromorpha</taxon>
        <taxon>Filarioidea</taxon>
        <taxon>Onchocercidae</taxon>
        <taxon>Cercopithifilaria</taxon>
    </lineage>
</organism>
<name>A0A8J2PVA4_9BILA</name>
<dbReference type="EMBL" id="CAKAEH010001526">
    <property type="protein sequence ID" value="CAG9537208.1"/>
    <property type="molecule type" value="Genomic_DNA"/>
</dbReference>
<keyword evidence="2" id="KW-1185">Reference proteome</keyword>
<dbReference type="Proteomes" id="UP000746747">
    <property type="component" value="Unassembled WGS sequence"/>
</dbReference>
<dbReference type="AlphaFoldDB" id="A0A8J2PVA4"/>